<keyword evidence="6 12" id="KW-0560">Oxidoreductase</keyword>
<evidence type="ECO:0000256" key="3">
    <source>
        <dbReference type="ARBA" id="ARBA00013190"/>
    </source>
</evidence>
<comment type="catalytic activity">
    <reaction evidence="9">
        <text>a primary alcohol + NAD(+) = an aldehyde + NADH + H(+)</text>
        <dbReference type="Rhea" id="RHEA:10736"/>
        <dbReference type="ChEBI" id="CHEBI:15378"/>
        <dbReference type="ChEBI" id="CHEBI:15734"/>
        <dbReference type="ChEBI" id="CHEBI:17478"/>
        <dbReference type="ChEBI" id="CHEBI:57540"/>
        <dbReference type="ChEBI" id="CHEBI:57945"/>
        <dbReference type="EC" id="1.1.1.1"/>
    </reaction>
</comment>
<gene>
    <name evidence="12" type="ORF">HGA13_01470</name>
</gene>
<dbReference type="InterPro" id="IPR023921">
    <property type="entry name" value="ADH_Zn_actinomycetes"/>
</dbReference>
<dbReference type="Gene3D" id="3.90.180.10">
    <property type="entry name" value="Medium-chain alcohol dehydrogenases, catalytic domain"/>
    <property type="match status" value="1"/>
</dbReference>
<dbReference type="PANTHER" id="PTHR43880">
    <property type="entry name" value="ALCOHOL DEHYDROGENASE"/>
    <property type="match status" value="1"/>
</dbReference>
<evidence type="ECO:0000256" key="7">
    <source>
        <dbReference type="ARBA" id="ARBA00023027"/>
    </source>
</evidence>
<dbReference type="EC" id="1.1.1.1" evidence="3"/>
<dbReference type="InterPro" id="IPR013149">
    <property type="entry name" value="ADH-like_C"/>
</dbReference>
<dbReference type="AlphaFoldDB" id="A0A846XAS8"/>
<comment type="cofactor">
    <cofactor evidence="1 10">
        <name>Zn(2+)</name>
        <dbReference type="ChEBI" id="CHEBI:29105"/>
    </cofactor>
</comment>
<evidence type="ECO:0000256" key="1">
    <source>
        <dbReference type="ARBA" id="ARBA00001947"/>
    </source>
</evidence>
<dbReference type="SMART" id="SM00829">
    <property type="entry name" value="PKS_ER"/>
    <property type="match status" value="1"/>
</dbReference>
<keyword evidence="7" id="KW-0520">NAD</keyword>
<dbReference type="NCBIfam" id="TIGR03989">
    <property type="entry name" value="Rxyl_3153"/>
    <property type="match status" value="1"/>
</dbReference>
<keyword evidence="13" id="KW-1185">Reference proteome</keyword>
<dbReference type="InterPro" id="IPR013154">
    <property type="entry name" value="ADH-like_N"/>
</dbReference>
<dbReference type="GO" id="GO:0005829">
    <property type="term" value="C:cytosol"/>
    <property type="evidence" value="ECO:0007669"/>
    <property type="project" value="TreeGrafter"/>
</dbReference>
<dbReference type="InterPro" id="IPR011032">
    <property type="entry name" value="GroES-like_sf"/>
</dbReference>
<dbReference type="Gene3D" id="3.40.50.720">
    <property type="entry name" value="NAD(P)-binding Rossmann-like Domain"/>
    <property type="match status" value="1"/>
</dbReference>
<evidence type="ECO:0000256" key="2">
    <source>
        <dbReference type="ARBA" id="ARBA00008072"/>
    </source>
</evidence>
<evidence type="ECO:0000256" key="4">
    <source>
        <dbReference type="ARBA" id="ARBA00022723"/>
    </source>
</evidence>
<dbReference type="EMBL" id="JAAXOO010000001">
    <property type="protein sequence ID" value="NKY31746.1"/>
    <property type="molecule type" value="Genomic_DNA"/>
</dbReference>
<evidence type="ECO:0000256" key="10">
    <source>
        <dbReference type="RuleBase" id="RU361277"/>
    </source>
</evidence>
<dbReference type="InterPro" id="IPR020843">
    <property type="entry name" value="ER"/>
</dbReference>
<accession>A0A846XAS8</accession>
<dbReference type="PROSITE" id="PS00059">
    <property type="entry name" value="ADH_ZINC"/>
    <property type="match status" value="1"/>
</dbReference>
<dbReference type="Proteomes" id="UP000565715">
    <property type="component" value="Unassembled WGS sequence"/>
</dbReference>
<evidence type="ECO:0000256" key="9">
    <source>
        <dbReference type="ARBA" id="ARBA00049243"/>
    </source>
</evidence>
<evidence type="ECO:0000313" key="12">
    <source>
        <dbReference type="EMBL" id="NKY31746.1"/>
    </source>
</evidence>
<dbReference type="GO" id="GO:0046294">
    <property type="term" value="P:formaldehyde catabolic process"/>
    <property type="evidence" value="ECO:0007669"/>
    <property type="project" value="TreeGrafter"/>
</dbReference>
<evidence type="ECO:0000256" key="8">
    <source>
        <dbReference type="ARBA" id="ARBA00049164"/>
    </source>
</evidence>
<dbReference type="SUPFAM" id="SSF51735">
    <property type="entry name" value="NAD(P)-binding Rossmann-fold domains"/>
    <property type="match status" value="1"/>
</dbReference>
<dbReference type="GO" id="GO:0004022">
    <property type="term" value="F:alcohol dehydrogenase (NAD+) activity"/>
    <property type="evidence" value="ECO:0007669"/>
    <property type="project" value="UniProtKB-EC"/>
</dbReference>
<protein>
    <recommendedName>
        <fullName evidence="3">alcohol dehydrogenase</fullName>
        <ecNumber evidence="3">1.1.1.1</ecNumber>
    </recommendedName>
</protein>
<comment type="similarity">
    <text evidence="2 10">Belongs to the zinc-containing alcohol dehydrogenase family.</text>
</comment>
<evidence type="ECO:0000256" key="5">
    <source>
        <dbReference type="ARBA" id="ARBA00022833"/>
    </source>
</evidence>
<dbReference type="Pfam" id="PF08240">
    <property type="entry name" value="ADH_N"/>
    <property type="match status" value="1"/>
</dbReference>
<reference evidence="12 13" key="1">
    <citation type="submission" date="2020-04" db="EMBL/GenBank/DDBJ databases">
        <title>MicrobeNet Type strains.</title>
        <authorList>
            <person name="Nicholson A.C."/>
        </authorList>
    </citation>
    <scope>NUCLEOTIDE SEQUENCE [LARGE SCALE GENOMIC DNA]</scope>
    <source>
        <strain evidence="12 13">DSM 45078</strain>
    </source>
</reference>
<comment type="catalytic activity">
    <reaction evidence="8">
        <text>a secondary alcohol + NAD(+) = a ketone + NADH + H(+)</text>
        <dbReference type="Rhea" id="RHEA:10740"/>
        <dbReference type="ChEBI" id="CHEBI:15378"/>
        <dbReference type="ChEBI" id="CHEBI:17087"/>
        <dbReference type="ChEBI" id="CHEBI:35681"/>
        <dbReference type="ChEBI" id="CHEBI:57540"/>
        <dbReference type="ChEBI" id="CHEBI:57945"/>
        <dbReference type="EC" id="1.1.1.1"/>
    </reaction>
</comment>
<dbReference type="GO" id="GO:0051903">
    <property type="term" value="F:S-(hydroxymethyl)glutathione dehydrogenase [NAD(P)+] activity"/>
    <property type="evidence" value="ECO:0007669"/>
    <property type="project" value="TreeGrafter"/>
</dbReference>
<sequence>MKSKGALIWDYAQPWSVEEIEIGDPQHGEVKVRVETAGLCQFDQRLASGDVPTAEFPILGGHEGAGVIVEVGAGVDRFAVGDHVVFSFIPACGLCQSCLSGHHNLCDRGQELLTRGAVSDGTFRIRARDHDVHPTSLIGAFAPYAVVHKSSVVKIDPTIPFDIACLASCSVTTGYGAVVNTAAVRPGEDIAVIGVGAVGTAAVQAAVISGARRIFAVDPVEAKCTQAAKFGATHTYSDIDSAIGAIEEITGGQMCRTVIVAVGRCDGHDLAKWMRITAKAGSCVLAATGDAAETNPRMNLSALTFQQKSLCGTLFGGGNPQLLIPEVLALYKLGDLGLGDMITREYSLEQINEGVTDMLEGRNIRGIIRFTDADR</sequence>
<dbReference type="PANTHER" id="PTHR43880:SF12">
    <property type="entry name" value="ALCOHOL DEHYDROGENASE CLASS-3"/>
    <property type="match status" value="1"/>
</dbReference>
<comment type="caution">
    <text evidence="12">The sequence shown here is derived from an EMBL/GenBank/DDBJ whole genome shotgun (WGS) entry which is preliminary data.</text>
</comment>
<evidence type="ECO:0000259" key="11">
    <source>
        <dbReference type="SMART" id="SM00829"/>
    </source>
</evidence>
<proteinExistence type="inferred from homology"/>
<dbReference type="InterPro" id="IPR002328">
    <property type="entry name" value="ADH_Zn_CS"/>
</dbReference>
<keyword evidence="5 10" id="KW-0862">Zinc</keyword>
<dbReference type="RefSeq" id="WP_068035289.1">
    <property type="nucleotide sequence ID" value="NZ_JAAXOO010000001.1"/>
</dbReference>
<evidence type="ECO:0000313" key="13">
    <source>
        <dbReference type="Proteomes" id="UP000565715"/>
    </source>
</evidence>
<organism evidence="12 13">
    <name type="scientific">Nocardia speluncae</name>
    <dbReference type="NCBI Taxonomy" id="419477"/>
    <lineage>
        <taxon>Bacteria</taxon>
        <taxon>Bacillati</taxon>
        <taxon>Actinomycetota</taxon>
        <taxon>Actinomycetes</taxon>
        <taxon>Mycobacteriales</taxon>
        <taxon>Nocardiaceae</taxon>
        <taxon>Nocardia</taxon>
    </lineage>
</organism>
<dbReference type="Pfam" id="PF00107">
    <property type="entry name" value="ADH_zinc_N"/>
    <property type="match status" value="1"/>
</dbReference>
<name>A0A846XAS8_9NOCA</name>
<dbReference type="CDD" id="cd08279">
    <property type="entry name" value="Zn_ADH_class_III"/>
    <property type="match status" value="1"/>
</dbReference>
<dbReference type="InterPro" id="IPR036291">
    <property type="entry name" value="NAD(P)-bd_dom_sf"/>
</dbReference>
<dbReference type="GO" id="GO:0008270">
    <property type="term" value="F:zinc ion binding"/>
    <property type="evidence" value="ECO:0007669"/>
    <property type="project" value="InterPro"/>
</dbReference>
<feature type="domain" description="Enoyl reductase (ER)" evidence="11">
    <location>
        <begin position="5"/>
        <end position="368"/>
    </location>
</feature>
<keyword evidence="4 10" id="KW-0479">Metal-binding</keyword>
<dbReference type="SUPFAM" id="SSF50129">
    <property type="entry name" value="GroES-like"/>
    <property type="match status" value="2"/>
</dbReference>
<evidence type="ECO:0000256" key="6">
    <source>
        <dbReference type="ARBA" id="ARBA00023002"/>
    </source>
</evidence>